<dbReference type="InterPro" id="IPR052769">
    <property type="entry name" value="TPR_domain_protein"/>
</dbReference>
<feature type="region of interest" description="Disordered" evidence="1">
    <location>
        <begin position="176"/>
        <end position="202"/>
    </location>
</feature>
<keyword evidence="3" id="KW-1185">Reference proteome</keyword>
<proteinExistence type="predicted"/>
<dbReference type="Proteomes" id="UP001432027">
    <property type="component" value="Unassembled WGS sequence"/>
</dbReference>
<dbReference type="Gene3D" id="1.25.40.10">
    <property type="entry name" value="Tetratricopeptide repeat domain"/>
    <property type="match status" value="1"/>
</dbReference>
<feature type="compositionally biased region" description="Polar residues" evidence="1">
    <location>
        <begin position="430"/>
        <end position="439"/>
    </location>
</feature>
<gene>
    <name evidence="2" type="ORF">PENTCL1PPCAC_24216</name>
</gene>
<dbReference type="SUPFAM" id="SSF48452">
    <property type="entry name" value="TPR-like"/>
    <property type="match status" value="1"/>
</dbReference>
<protein>
    <submittedName>
        <fullName evidence="2">Uncharacterized protein</fullName>
    </submittedName>
</protein>
<feature type="compositionally biased region" description="Basic and acidic residues" evidence="1">
    <location>
        <begin position="181"/>
        <end position="199"/>
    </location>
</feature>
<evidence type="ECO:0000313" key="3">
    <source>
        <dbReference type="Proteomes" id="UP001432027"/>
    </source>
</evidence>
<accession>A0AAV5U689</accession>
<organism evidence="2 3">
    <name type="scientific">Pristionchus entomophagus</name>
    <dbReference type="NCBI Taxonomy" id="358040"/>
    <lineage>
        <taxon>Eukaryota</taxon>
        <taxon>Metazoa</taxon>
        <taxon>Ecdysozoa</taxon>
        <taxon>Nematoda</taxon>
        <taxon>Chromadorea</taxon>
        <taxon>Rhabditida</taxon>
        <taxon>Rhabditina</taxon>
        <taxon>Diplogasteromorpha</taxon>
        <taxon>Diplogasteroidea</taxon>
        <taxon>Neodiplogasteridae</taxon>
        <taxon>Pristionchus</taxon>
    </lineage>
</organism>
<sequence>MMSDSAKSDRDKMSLDLLNQAKKDGNDAFAEGNYEMAATLYEAGIRWEAAIRRSGNGETSTGVTVDPATSYEPEQQLHSPPLDVQQIRAVLMSNLAASRLKLGNWAEAVAAATSAIDEGADEKALEWRAIGFSKMNNKEEESYRDYKNLLEKCPARIDLEGVILQMETSIWEREWDDGWEESGKTEDESLNEEGGREESVSATRYTPNEQVRFDNFWDETSGDAFAAFAARAASTATDSVSRIEASLRALSFFLAPSDPIFTAVLKDLQSARNSAERAILAAQASSQHNSNGNVPQARAAADAASCEAAGAAKAASSVTVSMWNARRKFERRKEEFEKMKKLKLEQHKGGPIYFGYATAGKTSSGLIVQDWVLLRLAAAARKVERCKKRPLSPILQQQAAAAADVADGPTMADLQQAEVEKASESEDDVMSSNRAVRTMQQPAAAPAASPEVNEASKETVEEEKVDG</sequence>
<dbReference type="PANTHER" id="PTHR46014">
    <property type="entry name" value="TETRATRICOPEPTIDE REPEAT PROTEIN 1"/>
    <property type="match status" value="1"/>
</dbReference>
<dbReference type="EMBL" id="BTSX01000005">
    <property type="protein sequence ID" value="GMT02042.1"/>
    <property type="molecule type" value="Genomic_DNA"/>
</dbReference>
<dbReference type="PANTHER" id="PTHR46014:SF1">
    <property type="entry name" value="TETRATRICOPEPTIDE REPEAT PROTEIN 1"/>
    <property type="match status" value="1"/>
</dbReference>
<comment type="caution">
    <text evidence="2">The sequence shown here is derived from an EMBL/GenBank/DDBJ whole genome shotgun (WGS) entry which is preliminary data.</text>
</comment>
<evidence type="ECO:0000313" key="2">
    <source>
        <dbReference type="EMBL" id="GMT02042.1"/>
    </source>
</evidence>
<dbReference type="InterPro" id="IPR011990">
    <property type="entry name" value="TPR-like_helical_dom_sf"/>
</dbReference>
<feature type="region of interest" description="Disordered" evidence="1">
    <location>
        <begin position="413"/>
        <end position="467"/>
    </location>
</feature>
<reference evidence="2" key="1">
    <citation type="submission" date="2023-10" db="EMBL/GenBank/DDBJ databases">
        <title>Genome assembly of Pristionchus species.</title>
        <authorList>
            <person name="Yoshida K."/>
            <person name="Sommer R.J."/>
        </authorList>
    </citation>
    <scope>NUCLEOTIDE SEQUENCE</scope>
    <source>
        <strain evidence="2">RS0144</strain>
    </source>
</reference>
<name>A0AAV5U689_9BILA</name>
<evidence type="ECO:0000256" key="1">
    <source>
        <dbReference type="SAM" id="MobiDB-lite"/>
    </source>
</evidence>
<dbReference type="AlphaFoldDB" id="A0AAV5U689"/>